<gene>
    <name evidence="1" type="ORF">VTL71DRAFT_15054</name>
</gene>
<organism evidence="1 2">
    <name type="scientific">Oculimacula yallundae</name>
    <dbReference type="NCBI Taxonomy" id="86028"/>
    <lineage>
        <taxon>Eukaryota</taxon>
        <taxon>Fungi</taxon>
        <taxon>Dikarya</taxon>
        <taxon>Ascomycota</taxon>
        <taxon>Pezizomycotina</taxon>
        <taxon>Leotiomycetes</taxon>
        <taxon>Helotiales</taxon>
        <taxon>Ploettnerulaceae</taxon>
        <taxon>Oculimacula</taxon>
    </lineage>
</organism>
<dbReference type="EMBL" id="JAZHXI010000008">
    <property type="protein sequence ID" value="KAL2068716.1"/>
    <property type="molecule type" value="Genomic_DNA"/>
</dbReference>
<reference evidence="1 2" key="1">
    <citation type="journal article" date="2024" name="Commun. Biol.">
        <title>Comparative genomic analysis of thermophilic fungi reveals convergent evolutionary adaptations and gene losses.</title>
        <authorList>
            <person name="Steindorff A.S."/>
            <person name="Aguilar-Pontes M.V."/>
            <person name="Robinson A.J."/>
            <person name="Andreopoulos B."/>
            <person name="LaButti K."/>
            <person name="Kuo A."/>
            <person name="Mondo S."/>
            <person name="Riley R."/>
            <person name="Otillar R."/>
            <person name="Haridas S."/>
            <person name="Lipzen A."/>
            <person name="Grimwood J."/>
            <person name="Schmutz J."/>
            <person name="Clum A."/>
            <person name="Reid I.D."/>
            <person name="Moisan M.C."/>
            <person name="Butler G."/>
            <person name="Nguyen T.T.M."/>
            <person name="Dewar K."/>
            <person name="Conant G."/>
            <person name="Drula E."/>
            <person name="Henrissat B."/>
            <person name="Hansel C."/>
            <person name="Singer S."/>
            <person name="Hutchinson M.I."/>
            <person name="de Vries R.P."/>
            <person name="Natvig D.O."/>
            <person name="Powell A.J."/>
            <person name="Tsang A."/>
            <person name="Grigoriev I.V."/>
        </authorList>
    </citation>
    <scope>NUCLEOTIDE SEQUENCE [LARGE SCALE GENOMIC DNA]</scope>
    <source>
        <strain evidence="1 2">CBS 494.80</strain>
    </source>
</reference>
<keyword evidence="2" id="KW-1185">Reference proteome</keyword>
<evidence type="ECO:0000313" key="1">
    <source>
        <dbReference type="EMBL" id="KAL2068716.1"/>
    </source>
</evidence>
<evidence type="ECO:0000313" key="2">
    <source>
        <dbReference type="Proteomes" id="UP001595075"/>
    </source>
</evidence>
<protein>
    <submittedName>
        <fullName evidence="1">Uncharacterized protein</fullName>
    </submittedName>
</protein>
<accession>A0ABR4CHJ0</accession>
<dbReference type="Proteomes" id="UP001595075">
    <property type="component" value="Unassembled WGS sequence"/>
</dbReference>
<comment type="caution">
    <text evidence="1">The sequence shown here is derived from an EMBL/GenBank/DDBJ whole genome shotgun (WGS) entry which is preliminary data.</text>
</comment>
<proteinExistence type="predicted"/>
<sequence>MPLPSCLLVNGPAPPHRKHDLPPPPASLEPLFLHTTPKNHTLVSCLSIIGLSLTIDGIHLHGFDSSIQQKSLSRLAFGHFKGALYNTASQAVITLVSDQDFSERPNRHIINTLPPPTTASQADLVRSAPDLIDTDLLKTPSPHP</sequence>
<name>A0ABR4CHJ0_9HELO</name>